<gene>
    <name evidence="6" type="ORF">PRK78_007514</name>
</gene>
<dbReference type="Gene3D" id="1.10.10.750">
    <property type="entry name" value="Ypt/Rab-GAP domain of gyp1p, domain 1"/>
    <property type="match status" value="1"/>
</dbReference>
<dbReference type="GO" id="GO:0005096">
    <property type="term" value="F:GTPase activator activity"/>
    <property type="evidence" value="ECO:0007669"/>
    <property type="project" value="UniProtKB-KW"/>
</dbReference>
<dbReference type="FunFam" id="1.10.8.270:FF:000001">
    <property type="entry name" value="TBC1 domain family member 1"/>
    <property type="match status" value="1"/>
</dbReference>
<proteinExistence type="predicted"/>
<dbReference type="GO" id="GO:0031267">
    <property type="term" value="F:small GTPase binding"/>
    <property type="evidence" value="ECO:0007669"/>
    <property type="project" value="TreeGrafter"/>
</dbReference>
<feature type="region of interest" description="Disordered" evidence="4">
    <location>
        <begin position="704"/>
        <end position="772"/>
    </location>
</feature>
<feature type="region of interest" description="Disordered" evidence="4">
    <location>
        <begin position="512"/>
        <end position="556"/>
    </location>
</feature>
<dbReference type="PROSITE" id="PS50086">
    <property type="entry name" value="TBC_RABGAP"/>
    <property type="match status" value="1"/>
</dbReference>
<feature type="compositionally biased region" description="Polar residues" evidence="4">
    <location>
        <begin position="821"/>
        <end position="837"/>
    </location>
</feature>
<keyword evidence="2 3" id="KW-0175">Coiled coil</keyword>
<dbReference type="Pfam" id="PF23436">
    <property type="entry name" value="RabGap-TBC_2"/>
    <property type="match status" value="1"/>
</dbReference>
<feature type="compositionally biased region" description="Basic and acidic residues" evidence="4">
    <location>
        <begin position="68"/>
        <end position="85"/>
    </location>
</feature>
<sequence>MELKPEHSSRPPSLRIKDDLDANRPPTDSMVTVPLSDRQPSPRAIDRESKFSEIAPMSPVASSGETNAEEKLMTLDDEIGSRDISDVSPIRESAVANGIAGNKDDESDDTGSLDWVELEKSEELESKSDPADDASTALLLARLEQENNALATDPKSALSGSPTTKRVSRPPSIQQLKKLANDTRSLRYSQLPTPQMTELEFWAALVADYPRTAQRLPTLTSNKIRSGIPPPLRGVVWPSIAGARDVALQEEFEKLSGESSPYEGLIGKDIGRSFPNVDMFRDPNGEGQQMLAKVLKCFSLHDTKIGYCQGLGFVVGPLLMHMGEAEAFCVLVRLMLLSRHLPSLHAHLEALNVEPVYVSQWILSFFAVTCPLPMLLRIYDVLLLEGACETLMRVALSLMQRNEKRLLACNEFEDVMQILLSRSIWDTYCCNADDLVSDFVSLTSLVTRESLQLLEASYRESQASSSNVYLPQLQAVASRFLGRLWAGSNSHNSTKSLVLSPGTPCSPLVVRRTPSKQSMASTLNSFESTSDASTALTELSSDGSKRKQKLTAPNKDKDLHSQIEDLLIALTDMQREHATLAKELQREREEREEDQQVAKLMLGYIKEQPKDEQTSELIAKANDRFSTAESHRLSIQQTKQQLRDDIALWREKYEIELARCQNLGRTIDEREHENNQVKEQLREARARVQDAHRDKQRLERTIQELRARKSTASCSDRPLSAAPPDNNDRTSATGLREFKLGKPPATTSPKTPTFSKRTSSLGAPTLYSPPDNANEDSLLSELVNSKTSEAIARQELEEVKAKLENLRKLISKAGVGISTAPGRSSGESVHLSATRTPSSSAASSASAGGGFFSGWAKRTLSSGNISILESKSEA</sequence>
<evidence type="ECO:0000256" key="3">
    <source>
        <dbReference type="SAM" id="Coils"/>
    </source>
</evidence>
<feature type="region of interest" description="Disordered" evidence="4">
    <location>
        <begin position="149"/>
        <end position="172"/>
    </location>
</feature>
<dbReference type="SUPFAM" id="SSF47923">
    <property type="entry name" value="Ypt/Rab-GAP domain of gyp1p"/>
    <property type="match status" value="2"/>
</dbReference>
<evidence type="ECO:0000256" key="2">
    <source>
        <dbReference type="ARBA" id="ARBA00023054"/>
    </source>
</evidence>
<keyword evidence="7" id="KW-1185">Reference proteome</keyword>
<reference evidence="6" key="1">
    <citation type="submission" date="2023-03" db="EMBL/GenBank/DDBJ databases">
        <title>Emydomyces testavorans Genome Sequence.</title>
        <authorList>
            <person name="Hoyer L."/>
        </authorList>
    </citation>
    <scope>NUCLEOTIDE SEQUENCE</scope>
    <source>
        <strain evidence="6">16-2883</strain>
    </source>
</reference>
<dbReference type="InterPro" id="IPR050302">
    <property type="entry name" value="Rab_GAP_TBC_domain"/>
</dbReference>
<dbReference type="SMART" id="SM00164">
    <property type="entry name" value="TBC"/>
    <property type="match status" value="1"/>
</dbReference>
<organism evidence="6 7">
    <name type="scientific">Emydomyces testavorans</name>
    <dbReference type="NCBI Taxonomy" id="2070801"/>
    <lineage>
        <taxon>Eukaryota</taxon>
        <taxon>Fungi</taxon>
        <taxon>Dikarya</taxon>
        <taxon>Ascomycota</taxon>
        <taxon>Pezizomycotina</taxon>
        <taxon>Eurotiomycetes</taxon>
        <taxon>Eurotiomycetidae</taxon>
        <taxon>Onygenales</taxon>
        <taxon>Nannizziopsiaceae</taxon>
        <taxon>Emydomyces</taxon>
    </lineage>
</organism>
<dbReference type="PANTHER" id="PTHR47219">
    <property type="entry name" value="RAB GTPASE-ACTIVATING PROTEIN 1-LIKE"/>
    <property type="match status" value="1"/>
</dbReference>
<dbReference type="InterPro" id="IPR035969">
    <property type="entry name" value="Rab-GAP_TBC_sf"/>
</dbReference>
<feature type="compositionally biased region" description="Basic and acidic residues" evidence="4">
    <location>
        <begin position="1"/>
        <end position="22"/>
    </location>
</feature>
<accession>A0AAF0DPD4</accession>
<dbReference type="Gene3D" id="1.10.8.270">
    <property type="entry name" value="putative rabgap domain of human tbc1 domain family member 14 like domains"/>
    <property type="match status" value="1"/>
</dbReference>
<dbReference type="FunFam" id="1.10.472.80:FF:000027">
    <property type="entry name" value="GTPase activating protein (Evi5)"/>
    <property type="match status" value="1"/>
</dbReference>
<protein>
    <recommendedName>
        <fullName evidence="5">Rab-GAP TBC domain-containing protein</fullName>
    </recommendedName>
</protein>
<feature type="compositionally biased region" description="Polar residues" evidence="4">
    <location>
        <begin position="158"/>
        <end position="172"/>
    </location>
</feature>
<dbReference type="Pfam" id="PF00566">
    <property type="entry name" value="RabGAP-TBC"/>
    <property type="match status" value="1"/>
</dbReference>
<feature type="compositionally biased region" description="Low complexity" evidence="4">
    <location>
        <begin position="742"/>
        <end position="760"/>
    </location>
</feature>
<evidence type="ECO:0000313" key="6">
    <source>
        <dbReference type="EMBL" id="WEW62014.1"/>
    </source>
</evidence>
<evidence type="ECO:0000259" key="5">
    <source>
        <dbReference type="PROSITE" id="PS50086"/>
    </source>
</evidence>
<evidence type="ECO:0000313" key="7">
    <source>
        <dbReference type="Proteomes" id="UP001219355"/>
    </source>
</evidence>
<dbReference type="InterPro" id="IPR000195">
    <property type="entry name" value="Rab-GAP-TBC_dom"/>
</dbReference>
<dbReference type="AlphaFoldDB" id="A0AAF0DPD4"/>
<dbReference type="FunFam" id="1.10.10.750:FF:000003">
    <property type="entry name" value="GTPase activating protein (Evi5)"/>
    <property type="match status" value="1"/>
</dbReference>
<feature type="region of interest" description="Disordered" evidence="4">
    <location>
        <begin position="820"/>
        <end position="847"/>
    </location>
</feature>
<name>A0AAF0DPD4_9EURO</name>
<dbReference type="PANTHER" id="PTHR47219:SF22">
    <property type="entry name" value="RAB-GAP TBC DOMAIN-CONTAINING PROTEIN"/>
    <property type="match status" value="1"/>
</dbReference>
<feature type="domain" description="Rab-GAP TBC" evidence="5">
    <location>
        <begin position="227"/>
        <end position="386"/>
    </location>
</feature>
<keyword evidence="1" id="KW-0343">GTPase activation</keyword>
<dbReference type="Gene3D" id="1.10.472.80">
    <property type="entry name" value="Ypt/Rab-GAP domain of gyp1p, domain 3"/>
    <property type="match status" value="1"/>
</dbReference>
<feature type="region of interest" description="Disordered" evidence="4">
    <location>
        <begin position="1"/>
        <end position="111"/>
    </location>
</feature>
<feature type="compositionally biased region" description="Polar residues" evidence="4">
    <location>
        <begin position="515"/>
        <end position="542"/>
    </location>
</feature>
<dbReference type="Proteomes" id="UP001219355">
    <property type="component" value="Chromosome 5"/>
</dbReference>
<evidence type="ECO:0000256" key="1">
    <source>
        <dbReference type="ARBA" id="ARBA00022468"/>
    </source>
</evidence>
<dbReference type="EMBL" id="CP120631">
    <property type="protein sequence ID" value="WEW62014.1"/>
    <property type="molecule type" value="Genomic_DNA"/>
</dbReference>
<feature type="coiled-coil region" evidence="3">
    <location>
        <begin position="563"/>
        <end position="601"/>
    </location>
</feature>
<evidence type="ECO:0000256" key="4">
    <source>
        <dbReference type="SAM" id="MobiDB-lite"/>
    </source>
</evidence>